<dbReference type="InterPro" id="IPR052377">
    <property type="entry name" value="Mitochondrial_ECH-domain"/>
</dbReference>
<dbReference type="PANTHER" id="PTHR43602">
    <property type="match status" value="1"/>
</dbReference>
<evidence type="ECO:0000256" key="2">
    <source>
        <dbReference type="ARBA" id="ARBA00022832"/>
    </source>
</evidence>
<accession>Q2IWN9</accession>
<dbReference type="AlphaFoldDB" id="Q2IWN9"/>
<dbReference type="SUPFAM" id="SSF52096">
    <property type="entry name" value="ClpP/crotonase"/>
    <property type="match status" value="1"/>
</dbReference>
<protein>
    <recommendedName>
        <fullName evidence="6">Enoyl-CoA hydratase domain-containing protein 3, mitochondrial</fullName>
    </recommendedName>
</protein>
<dbReference type="eggNOG" id="COG1024">
    <property type="taxonomic scope" value="Bacteria"/>
</dbReference>
<dbReference type="STRING" id="316058.RPB_2669"/>
<dbReference type="InterPro" id="IPR014748">
    <property type="entry name" value="Enoyl-CoA_hydra_C"/>
</dbReference>
<evidence type="ECO:0000313" key="8">
    <source>
        <dbReference type="Proteomes" id="UP000008809"/>
    </source>
</evidence>
<evidence type="ECO:0000313" key="7">
    <source>
        <dbReference type="EMBL" id="ABD07371.1"/>
    </source>
</evidence>
<keyword evidence="7" id="KW-0413">Isomerase</keyword>
<dbReference type="RefSeq" id="WP_011441556.1">
    <property type="nucleotide sequence ID" value="NC_007778.1"/>
</dbReference>
<dbReference type="Pfam" id="PF00378">
    <property type="entry name" value="ECH_1"/>
    <property type="match status" value="1"/>
</dbReference>
<evidence type="ECO:0000256" key="3">
    <source>
        <dbReference type="ARBA" id="ARBA00022946"/>
    </source>
</evidence>
<keyword evidence="3" id="KW-0809">Transit peptide</keyword>
<evidence type="ECO:0000256" key="5">
    <source>
        <dbReference type="ARBA" id="ARBA00037410"/>
    </source>
</evidence>
<gene>
    <name evidence="7" type="ordered locus">RPB_2669</name>
</gene>
<dbReference type="PANTHER" id="PTHR43602:SF1">
    <property type="entry name" value="ENOYL-COA HYDRATASE DOMAIN-CONTAINING PROTEIN 3, MITOCHONDRIAL"/>
    <property type="match status" value="1"/>
</dbReference>
<dbReference type="Gene3D" id="1.10.12.10">
    <property type="entry name" value="Lyase 2-enoyl-coa Hydratase, Chain A, domain 2"/>
    <property type="match status" value="1"/>
</dbReference>
<reference evidence="7 8" key="1">
    <citation type="submission" date="2006-01" db="EMBL/GenBank/DDBJ databases">
        <title>Complete sequence of Rhodopseudomonas palustris HaA2.</title>
        <authorList>
            <consortium name="US DOE Joint Genome Institute"/>
            <person name="Copeland A."/>
            <person name="Lucas S."/>
            <person name="Lapidus A."/>
            <person name="Barry K."/>
            <person name="Detter J.C."/>
            <person name="Glavina T."/>
            <person name="Hammon N."/>
            <person name="Israni S."/>
            <person name="Pitluck S."/>
            <person name="Chain P."/>
            <person name="Malfatti S."/>
            <person name="Shin M."/>
            <person name="Vergez L."/>
            <person name="Schmutz J."/>
            <person name="Larimer F."/>
            <person name="Land M."/>
            <person name="Hauser L."/>
            <person name="Pelletier D.A."/>
            <person name="Kyrpides N."/>
            <person name="Anderson I."/>
            <person name="Oda Y."/>
            <person name="Harwood C.S."/>
            <person name="Richardson P."/>
        </authorList>
    </citation>
    <scope>NUCLEOTIDE SEQUENCE [LARGE SCALE GENOMIC DNA]</scope>
    <source>
        <strain evidence="7 8">HaA2</strain>
    </source>
</reference>
<evidence type="ECO:0000256" key="6">
    <source>
        <dbReference type="ARBA" id="ARBA00040545"/>
    </source>
</evidence>
<comment type="function">
    <text evidence="5">May play a role in fatty acid biosynthesis and insulin sensitivity.</text>
</comment>
<name>Q2IWN9_RHOP2</name>
<organism evidence="7 8">
    <name type="scientific">Rhodopseudomonas palustris (strain HaA2)</name>
    <dbReference type="NCBI Taxonomy" id="316058"/>
    <lineage>
        <taxon>Bacteria</taxon>
        <taxon>Pseudomonadati</taxon>
        <taxon>Pseudomonadota</taxon>
        <taxon>Alphaproteobacteria</taxon>
        <taxon>Hyphomicrobiales</taxon>
        <taxon>Nitrobacteraceae</taxon>
        <taxon>Rhodopseudomonas</taxon>
    </lineage>
</organism>
<dbReference type="Proteomes" id="UP000008809">
    <property type="component" value="Chromosome"/>
</dbReference>
<sequence length="275" mass="29131">MTALPASTANSPSPILLRETIDGGVAVLTLNRPAARNSLSLELIADLHAALDLIGRDDGVRAVVIAANGPVFSAGHDMKELTAHRNDADRGRASFNRIMTACSAMMQTIVLLPKPVIAAVQGVATAAGCQLVASCDLAVASERATFATPGVDIGLFCSTPMVALTRNVPRKHAMHMLLTGEPVKADEARAIGLINRVVPHGTERDAAIALAETIASKSSHTVKIGKEAFYRQAELNLADAYHYASQVMAENMMAADAEEGIGAFLDKRKPEWKDR</sequence>
<dbReference type="KEGG" id="rpb:RPB_2669"/>
<proteinExistence type="inferred from homology"/>
<dbReference type="CDD" id="cd06558">
    <property type="entry name" value="crotonase-like"/>
    <property type="match status" value="1"/>
</dbReference>
<dbReference type="Gene3D" id="3.90.226.10">
    <property type="entry name" value="2-enoyl-CoA Hydratase, Chain A, domain 1"/>
    <property type="match status" value="1"/>
</dbReference>
<keyword evidence="8" id="KW-1185">Reference proteome</keyword>
<dbReference type="OrthoDB" id="9795613at2"/>
<dbReference type="InterPro" id="IPR001753">
    <property type="entry name" value="Enoyl-CoA_hydra/iso"/>
</dbReference>
<dbReference type="EMBL" id="CP000250">
    <property type="protein sequence ID" value="ABD07371.1"/>
    <property type="molecule type" value="Genomic_DNA"/>
</dbReference>
<dbReference type="GO" id="GO:0016836">
    <property type="term" value="F:hydro-lyase activity"/>
    <property type="evidence" value="ECO:0007669"/>
    <property type="project" value="TreeGrafter"/>
</dbReference>
<dbReference type="HOGENOM" id="CLU_009834_7_3_5"/>
<evidence type="ECO:0000256" key="1">
    <source>
        <dbReference type="ARBA" id="ARBA00005254"/>
    </source>
</evidence>
<dbReference type="NCBIfam" id="NF006008">
    <property type="entry name" value="PRK08139.1"/>
    <property type="match status" value="1"/>
</dbReference>
<dbReference type="GO" id="GO:0006631">
    <property type="term" value="P:fatty acid metabolic process"/>
    <property type="evidence" value="ECO:0007669"/>
    <property type="project" value="UniProtKB-KW"/>
</dbReference>
<dbReference type="InterPro" id="IPR029045">
    <property type="entry name" value="ClpP/crotonase-like_dom_sf"/>
</dbReference>
<keyword evidence="4" id="KW-0443">Lipid metabolism</keyword>
<dbReference type="GO" id="GO:0016853">
    <property type="term" value="F:isomerase activity"/>
    <property type="evidence" value="ECO:0007669"/>
    <property type="project" value="UniProtKB-KW"/>
</dbReference>
<evidence type="ECO:0000256" key="4">
    <source>
        <dbReference type="ARBA" id="ARBA00023098"/>
    </source>
</evidence>
<keyword evidence="2" id="KW-0276">Fatty acid metabolism</keyword>
<comment type="similarity">
    <text evidence="1">Belongs to the enoyl-CoA hydratase/isomerase family.</text>
</comment>